<dbReference type="InterPro" id="IPR027267">
    <property type="entry name" value="AH/BAR_dom_sf"/>
</dbReference>
<sequence>MAYQGYYGTSHAPYEAHNEQSTLHKMKETYWTTKQVVMRKLGKKEDDHIVASDAQLDAKLEVFKAIQKSCMDLLRAIEKYQDRLCGKLALRVPLVRLYQEVETFRYRAISDTLMTINRMEGARTEYRGALLWMKDVSEELDPDTHKQLEKFRKVQAQVKKTKARFDKLKLDTMQKIDLLVASRCNMFSHVLATYQSTLLHFWAKTSRTMSAVAESFKGYQYFEFNLLKELAEPSKKLAEETSSPDEQEKGVEHGSGKNGKRSNRRHNRRVSVDTDTVTLDSDDVMLREAEIHATADLISWNGLTSPEAEHNEATNVNWFGSDNVADPNPEQDVVDLLSDDTEIESNRDPVLKTESEIASKLLTQLNYGVSPREDGGMFGEDPEILSRREIAALISFGEGREGAQETEQANADDANGDQELQSEAMGITEKDPTAPFLDLFNCDDGVDLEEVKRKQDEEFDFSGKILGSGGKKKNRISGR</sequence>
<dbReference type="GO" id="GO:0005794">
    <property type="term" value="C:Golgi apparatus"/>
    <property type="evidence" value="ECO:0007669"/>
    <property type="project" value="TreeGrafter"/>
</dbReference>
<feature type="domain" description="AH" evidence="2">
    <location>
        <begin position="89"/>
        <end position="214"/>
    </location>
</feature>
<evidence type="ECO:0000313" key="3">
    <source>
        <dbReference type="EMBL" id="KAK2189407.1"/>
    </source>
</evidence>
<name>A0AAD9P7E0_RIDPI</name>
<dbReference type="Proteomes" id="UP001209878">
    <property type="component" value="Unassembled WGS sequence"/>
</dbReference>
<protein>
    <recommendedName>
        <fullName evidence="2">AH domain-containing protein</fullName>
    </recommendedName>
</protein>
<feature type="compositionally biased region" description="Basic residues" evidence="1">
    <location>
        <begin position="470"/>
        <end position="479"/>
    </location>
</feature>
<dbReference type="PANTHER" id="PTHR10164">
    <property type="entry name" value="ISLET CELL AUTOANTIGEN 1"/>
    <property type="match status" value="1"/>
</dbReference>
<dbReference type="AlphaFoldDB" id="A0AAD9P7E0"/>
<dbReference type="PROSITE" id="PS50870">
    <property type="entry name" value="AH"/>
    <property type="match status" value="1"/>
</dbReference>
<feature type="region of interest" description="Disordered" evidence="1">
    <location>
        <begin position="235"/>
        <end position="274"/>
    </location>
</feature>
<keyword evidence="4" id="KW-1185">Reference proteome</keyword>
<feature type="region of interest" description="Disordered" evidence="1">
    <location>
        <begin position="460"/>
        <end position="479"/>
    </location>
</feature>
<proteinExistence type="predicted"/>
<feature type="compositionally biased region" description="Basic and acidic residues" evidence="1">
    <location>
        <begin position="246"/>
        <end position="255"/>
    </location>
</feature>
<dbReference type="Pfam" id="PF06456">
    <property type="entry name" value="Arfaptin"/>
    <property type="match status" value="2"/>
</dbReference>
<evidence type="ECO:0000256" key="1">
    <source>
        <dbReference type="SAM" id="MobiDB-lite"/>
    </source>
</evidence>
<dbReference type="GO" id="GO:0051049">
    <property type="term" value="P:regulation of transport"/>
    <property type="evidence" value="ECO:0007669"/>
    <property type="project" value="TreeGrafter"/>
</dbReference>
<dbReference type="SMART" id="SM01015">
    <property type="entry name" value="Arfaptin"/>
    <property type="match status" value="1"/>
</dbReference>
<evidence type="ECO:0000259" key="2">
    <source>
        <dbReference type="PROSITE" id="PS50870"/>
    </source>
</evidence>
<gene>
    <name evidence="3" type="ORF">NP493_107g03023</name>
</gene>
<dbReference type="Gene3D" id="1.20.1270.60">
    <property type="entry name" value="Arfaptin homology (AH) domain/BAR domain"/>
    <property type="match status" value="1"/>
</dbReference>
<evidence type="ECO:0000313" key="4">
    <source>
        <dbReference type="Proteomes" id="UP001209878"/>
    </source>
</evidence>
<dbReference type="EMBL" id="JAODUO010000107">
    <property type="protein sequence ID" value="KAK2189407.1"/>
    <property type="molecule type" value="Genomic_DNA"/>
</dbReference>
<dbReference type="InterPro" id="IPR010504">
    <property type="entry name" value="AH_dom"/>
</dbReference>
<organism evidence="3 4">
    <name type="scientific">Ridgeia piscesae</name>
    <name type="common">Tubeworm</name>
    <dbReference type="NCBI Taxonomy" id="27915"/>
    <lineage>
        <taxon>Eukaryota</taxon>
        <taxon>Metazoa</taxon>
        <taxon>Spiralia</taxon>
        <taxon>Lophotrochozoa</taxon>
        <taxon>Annelida</taxon>
        <taxon>Polychaeta</taxon>
        <taxon>Sedentaria</taxon>
        <taxon>Canalipalpata</taxon>
        <taxon>Sabellida</taxon>
        <taxon>Siboglinidae</taxon>
        <taxon>Ridgeia</taxon>
    </lineage>
</organism>
<reference evidence="3" key="1">
    <citation type="journal article" date="2023" name="Mol. Biol. Evol.">
        <title>Third-Generation Sequencing Reveals the Adaptive Role of the Epigenome in Three Deep-Sea Polychaetes.</title>
        <authorList>
            <person name="Perez M."/>
            <person name="Aroh O."/>
            <person name="Sun Y."/>
            <person name="Lan Y."/>
            <person name="Juniper S.K."/>
            <person name="Young C.R."/>
            <person name="Angers B."/>
            <person name="Qian P.Y."/>
        </authorList>
    </citation>
    <scope>NUCLEOTIDE SEQUENCE</scope>
    <source>
        <strain evidence="3">R07B-5</strain>
    </source>
</reference>
<dbReference type="GO" id="GO:0019904">
    <property type="term" value="F:protein domain specific binding"/>
    <property type="evidence" value="ECO:0007669"/>
    <property type="project" value="InterPro"/>
</dbReference>
<dbReference type="InterPro" id="IPR024114">
    <property type="entry name" value="Islet_autoAg_Ica1/Ica1-like"/>
</dbReference>
<dbReference type="PANTHER" id="PTHR10164:SF4">
    <property type="entry name" value="GH23156P"/>
    <property type="match status" value="1"/>
</dbReference>
<comment type="caution">
    <text evidence="3">The sequence shown here is derived from an EMBL/GenBank/DDBJ whole genome shotgun (WGS) entry which is preliminary data.</text>
</comment>
<accession>A0AAD9P7E0</accession>
<dbReference type="SUPFAM" id="SSF103657">
    <property type="entry name" value="BAR/IMD domain-like"/>
    <property type="match status" value="1"/>
</dbReference>
<feature type="compositionally biased region" description="Basic residues" evidence="1">
    <location>
        <begin position="258"/>
        <end position="269"/>
    </location>
</feature>
<feature type="region of interest" description="Disordered" evidence="1">
    <location>
        <begin position="400"/>
        <end position="420"/>
    </location>
</feature>